<organism evidence="3 4">
    <name type="scientific">Actinomadura nitritigenes</name>
    <dbReference type="NCBI Taxonomy" id="134602"/>
    <lineage>
        <taxon>Bacteria</taxon>
        <taxon>Bacillati</taxon>
        <taxon>Actinomycetota</taxon>
        <taxon>Actinomycetes</taxon>
        <taxon>Streptosporangiales</taxon>
        <taxon>Thermomonosporaceae</taxon>
        <taxon>Actinomadura</taxon>
    </lineage>
</organism>
<dbReference type="Proteomes" id="UP000666915">
    <property type="component" value="Unassembled WGS sequence"/>
</dbReference>
<accession>A0ABS3R236</accession>
<evidence type="ECO:0000256" key="2">
    <source>
        <dbReference type="SAM" id="Phobius"/>
    </source>
</evidence>
<reference evidence="3 4" key="1">
    <citation type="submission" date="2021-03" db="EMBL/GenBank/DDBJ databases">
        <authorList>
            <person name="Kanchanasin P."/>
            <person name="Saeng-In P."/>
            <person name="Phongsopitanun W."/>
            <person name="Yuki M."/>
            <person name="Kudo T."/>
            <person name="Ohkuma M."/>
            <person name="Tanasupawat S."/>
        </authorList>
    </citation>
    <scope>NUCLEOTIDE SEQUENCE [LARGE SCALE GENOMIC DNA]</scope>
    <source>
        <strain evidence="3 4">L46</strain>
    </source>
</reference>
<evidence type="ECO:0000313" key="3">
    <source>
        <dbReference type="EMBL" id="MBO2440309.1"/>
    </source>
</evidence>
<evidence type="ECO:0000256" key="1">
    <source>
        <dbReference type="SAM" id="MobiDB-lite"/>
    </source>
</evidence>
<evidence type="ECO:0000313" key="4">
    <source>
        <dbReference type="Proteomes" id="UP000666915"/>
    </source>
</evidence>
<proteinExistence type="predicted"/>
<keyword evidence="2" id="KW-1133">Transmembrane helix</keyword>
<dbReference type="RefSeq" id="WP_208268696.1">
    <property type="nucleotide sequence ID" value="NZ_BAAAGM010000072.1"/>
</dbReference>
<feature type="transmembrane region" description="Helical" evidence="2">
    <location>
        <begin position="79"/>
        <end position="96"/>
    </location>
</feature>
<keyword evidence="4" id="KW-1185">Reference proteome</keyword>
<dbReference type="EMBL" id="JAGEOK010000014">
    <property type="protein sequence ID" value="MBO2440309.1"/>
    <property type="molecule type" value="Genomic_DNA"/>
</dbReference>
<comment type="caution">
    <text evidence="3">The sequence shown here is derived from an EMBL/GenBank/DDBJ whole genome shotgun (WGS) entry which is preliminary data.</text>
</comment>
<evidence type="ECO:0008006" key="5">
    <source>
        <dbReference type="Google" id="ProtNLM"/>
    </source>
</evidence>
<gene>
    <name evidence="3" type="ORF">J4557_22535</name>
</gene>
<sequence>MSLPRLLVVLGFCSLLVVAVLGLWPTHIRVGVEKESCGSVWFSRTPSDEHPSRNDPTGEVDLQRDVRCGEARDQVKRPGQVAVGVTVALFLAAAVVERRRSRAR</sequence>
<keyword evidence="2" id="KW-0812">Transmembrane</keyword>
<feature type="region of interest" description="Disordered" evidence="1">
    <location>
        <begin position="43"/>
        <end position="63"/>
    </location>
</feature>
<keyword evidence="2" id="KW-0472">Membrane</keyword>
<name>A0ABS3R236_9ACTN</name>
<protein>
    <recommendedName>
        <fullName evidence="5">Secreted protein</fullName>
    </recommendedName>
</protein>